<gene>
    <name evidence="3" type="ORF">KAK10_02705</name>
</gene>
<dbReference type="InterPro" id="IPR051325">
    <property type="entry name" value="Nudix_hydrolase_domain"/>
</dbReference>
<dbReference type="PANTHER" id="PTHR21340:SF0">
    <property type="entry name" value="BIS(5'-NUCLEOSYL)-TETRAPHOSPHATASE [ASYMMETRICAL]"/>
    <property type="match status" value="1"/>
</dbReference>
<protein>
    <submittedName>
        <fullName evidence="3">NUDIX domain-containing protein</fullName>
    </submittedName>
</protein>
<dbReference type="Proteomes" id="UP001057481">
    <property type="component" value="Unassembled WGS sequence"/>
</dbReference>
<keyword evidence="1" id="KW-0378">Hydrolase</keyword>
<dbReference type="SUPFAM" id="SSF55811">
    <property type="entry name" value="Nudix"/>
    <property type="match status" value="1"/>
</dbReference>
<evidence type="ECO:0000256" key="1">
    <source>
        <dbReference type="ARBA" id="ARBA00022801"/>
    </source>
</evidence>
<dbReference type="InterPro" id="IPR000086">
    <property type="entry name" value="NUDIX_hydrolase_dom"/>
</dbReference>
<dbReference type="RefSeq" id="WP_205143198.1">
    <property type="nucleotide sequence ID" value="NZ_JAFBDN010000004.1"/>
</dbReference>
<keyword evidence="4" id="KW-1185">Reference proteome</keyword>
<dbReference type="PROSITE" id="PS00893">
    <property type="entry name" value="NUDIX_BOX"/>
    <property type="match status" value="1"/>
</dbReference>
<organism evidence="3 4">
    <name type="scientific">Periweissella beninensis</name>
    <dbReference type="NCBI Taxonomy" id="504936"/>
    <lineage>
        <taxon>Bacteria</taxon>
        <taxon>Bacillati</taxon>
        <taxon>Bacillota</taxon>
        <taxon>Bacilli</taxon>
        <taxon>Lactobacillales</taxon>
        <taxon>Lactobacillaceae</taxon>
        <taxon>Periweissella</taxon>
    </lineage>
</organism>
<name>A0ABT0VG84_9LACO</name>
<comment type="caution">
    <text evidence="3">The sequence shown here is derived from an EMBL/GenBank/DDBJ whole genome shotgun (WGS) entry which is preliminary data.</text>
</comment>
<dbReference type="EMBL" id="JAGMVS010000039">
    <property type="protein sequence ID" value="MCM2436842.1"/>
    <property type="molecule type" value="Genomic_DNA"/>
</dbReference>
<evidence type="ECO:0000313" key="4">
    <source>
        <dbReference type="Proteomes" id="UP001057481"/>
    </source>
</evidence>
<dbReference type="InterPro" id="IPR020084">
    <property type="entry name" value="NUDIX_hydrolase_CS"/>
</dbReference>
<feature type="domain" description="Nudix hydrolase" evidence="2">
    <location>
        <begin position="14"/>
        <end position="144"/>
    </location>
</feature>
<proteinExistence type="predicted"/>
<dbReference type="Pfam" id="PF00293">
    <property type="entry name" value="NUDIX"/>
    <property type="match status" value="1"/>
</dbReference>
<sequence length="148" mass="17293">MEIFGEHHLNKNYLVRKGAYAIIFKDVTRTKIGLIRAHGDQYFLPGGGIEQNETPQVTLQREMLEESGYTLKNIKWLCRAQKYFIATIPIKQAMLSDGYFYLAQLADKKQLPSENDNHFEWVDVNDYQRLLFHEHQSYAVSVALAYYL</sequence>
<accession>A0ABT0VG84</accession>
<dbReference type="InterPro" id="IPR015797">
    <property type="entry name" value="NUDIX_hydrolase-like_dom_sf"/>
</dbReference>
<dbReference type="PANTHER" id="PTHR21340">
    <property type="entry name" value="DIADENOSINE 5,5-P1,P4-TETRAPHOSPHATE PYROPHOSPHOHYDROLASE MUTT"/>
    <property type="match status" value="1"/>
</dbReference>
<dbReference type="PROSITE" id="PS51462">
    <property type="entry name" value="NUDIX"/>
    <property type="match status" value="1"/>
</dbReference>
<dbReference type="Gene3D" id="3.90.79.10">
    <property type="entry name" value="Nucleoside Triphosphate Pyrophosphohydrolase"/>
    <property type="match status" value="1"/>
</dbReference>
<evidence type="ECO:0000313" key="3">
    <source>
        <dbReference type="EMBL" id="MCM2436842.1"/>
    </source>
</evidence>
<reference evidence="3" key="1">
    <citation type="submission" date="2021-04" db="EMBL/GenBank/DDBJ databases">
        <title>Taxonomic assessment of Weissella genus.</title>
        <authorList>
            <person name="Fanelli F."/>
            <person name="Chieffi D."/>
            <person name="Dell'Aquila A."/>
            <person name="Gyu-Sung C."/>
            <person name="Franz C.M.A.P."/>
            <person name="Fusco V."/>
        </authorList>
    </citation>
    <scope>NUCLEOTIDE SEQUENCE</scope>
    <source>
        <strain evidence="3">LMG 25373</strain>
    </source>
</reference>
<evidence type="ECO:0000259" key="2">
    <source>
        <dbReference type="PROSITE" id="PS51462"/>
    </source>
</evidence>